<evidence type="ECO:0000313" key="2">
    <source>
        <dbReference type="Proteomes" id="UP001285263"/>
    </source>
</evidence>
<organism evidence="1 2">
    <name type="scientific">Roseateles agri</name>
    <dbReference type="NCBI Taxonomy" id="3098619"/>
    <lineage>
        <taxon>Bacteria</taxon>
        <taxon>Pseudomonadati</taxon>
        <taxon>Pseudomonadota</taxon>
        <taxon>Betaproteobacteria</taxon>
        <taxon>Burkholderiales</taxon>
        <taxon>Sphaerotilaceae</taxon>
        <taxon>Roseateles</taxon>
    </lineage>
</organism>
<accession>A0ABU5DBC1</accession>
<name>A0ABU5DBC1_9BURK</name>
<keyword evidence="2" id="KW-1185">Reference proteome</keyword>
<evidence type="ECO:0000313" key="1">
    <source>
        <dbReference type="EMBL" id="MDY0743533.1"/>
    </source>
</evidence>
<protein>
    <submittedName>
        <fullName evidence="1">Uncharacterized protein</fullName>
    </submittedName>
</protein>
<comment type="caution">
    <text evidence="1">The sequence shown here is derived from an EMBL/GenBank/DDBJ whole genome shotgun (WGS) entry which is preliminary data.</text>
</comment>
<proteinExistence type="predicted"/>
<dbReference type="Proteomes" id="UP001285263">
    <property type="component" value="Unassembled WGS sequence"/>
</dbReference>
<gene>
    <name evidence="1" type="ORF">SNE35_03410</name>
</gene>
<dbReference type="EMBL" id="JAXCLA010000001">
    <property type="protein sequence ID" value="MDY0743533.1"/>
    <property type="molecule type" value="Genomic_DNA"/>
</dbReference>
<dbReference type="RefSeq" id="WP_320421426.1">
    <property type="nucleotide sequence ID" value="NZ_JAXCLA010000001.1"/>
</dbReference>
<reference evidence="1 2" key="1">
    <citation type="submission" date="2023-11" db="EMBL/GenBank/DDBJ databases">
        <title>Paucibacter sp. nov., isolated from fresh soil in Korea.</title>
        <authorList>
            <person name="Le N.T.T."/>
        </authorList>
    </citation>
    <scope>NUCLEOTIDE SEQUENCE [LARGE SCALE GENOMIC DNA]</scope>
    <source>
        <strain evidence="1 2">R3-3</strain>
    </source>
</reference>
<sequence length="71" mass="7882">MHNKSIEVGRFLVSPMTRPDDDGRFVASVSIRSGKGMSSVDRVFRFRSSFSNARAALQYATAEGTAWALQR</sequence>